<dbReference type="EMBL" id="KY670595">
    <property type="protein sequence ID" value="ARB06826.1"/>
    <property type="molecule type" value="Genomic_DNA"/>
</dbReference>
<proteinExistence type="predicted"/>
<name>A0A1V0DZD7_9CAUD</name>
<gene>
    <name evidence="1" type="ORF">ABP12_00085</name>
</gene>
<evidence type="ECO:0000313" key="2">
    <source>
        <dbReference type="Proteomes" id="UP000221758"/>
    </source>
</evidence>
<accession>A0A1V0DZD7</accession>
<organism evidence="1 2">
    <name type="scientific">Acinetobacter phage WCHABP12</name>
    <dbReference type="NCBI Taxonomy" id="1965454"/>
    <lineage>
        <taxon>Viruses</taxon>
        <taxon>Duplodnaviria</taxon>
        <taxon>Heunggongvirae</taxon>
        <taxon>Uroviricota</taxon>
        <taxon>Caudoviricetes</taxon>
        <taxon>Obolenskvirus</taxon>
        <taxon>Obolenskvirus WCHABP12</taxon>
    </lineage>
</organism>
<keyword evidence="2" id="KW-1185">Reference proteome</keyword>
<sequence length="93" mass="10164">MNIDKVVSCLKELDESCAIKLSSEVVGSSEIHNIEVGNFSAEIQIEGWYVAILTRNYKGFASFDFSEGVADSTGFVLEKISNSIKENKIDLAA</sequence>
<dbReference type="Proteomes" id="UP000221758">
    <property type="component" value="Segment"/>
</dbReference>
<evidence type="ECO:0000313" key="1">
    <source>
        <dbReference type="EMBL" id="ARB06826.1"/>
    </source>
</evidence>
<protein>
    <submittedName>
        <fullName evidence="1">Uncharacterized protein</fullName>
    </submittedName>
</protein>
<reference evidence="1 2" key="1">
    <citation type="submission" date="2017-02" db="EMBL/GenBank/DDBJ databases">
        <title>The complete genome of Acinetobacter Baumannii phage WCHABP12.</title>
        <authorList>
            <person name="Zhou W."/>
            <person name="Feng Y."/>
            <person name="Zong Z."/>
        </authorList>
    </citation>
    <scope>NUCLEOTIDE SEQUENCE [LARGE SCALE GENOMIC DNA]</scope>
</reference>
<dbReference type="OrthoDB" id="32963at10239"/>